<keyword evidence="3" id="KW-1185">Reference proteome</keyword>
<dbReference type="AlphaFoldDB" id="A0AAD5RK47"/>
<dbReference type="Proteomes" id="UP001201980">
    <property type="component" value="Unassembled WGS sequence"/>
</dbReference>
<comment type="caution">
    <text evidence="2">The sequence shown here is derived from an EMBL/GenBank/DDBJ whole genome shotgun (WGS) entry which is preliminary data.</text>
</comment>
<feature type="region of interest" description="Disordered" evidence="1">
    <location>
        <begin position="191"/>
        <end position="256"/>
    </location>
</feature>
<feature type="compositionally biased region" description="Low complexity" evidence="1">
    <location>
        <begin position="108"/>
        <end position="121"/>
    </location>
</feature>
<feature type="compositionally biased region" description="Low complexity" evidence="1">
    <location>
        <begin position="71"/>
        <end position="90"/>
    </location>
</feature>
<organism evidence="2 3">
    <name type="scientific">Zalerion maritima</name>
    <dbReference type="NCBI Taxonomy" id="339359"/>
    <lineage>
        <taxon>Eukaryota</taxon>
        <taxon>Fungi</taxon>
        <taxon>Dikarya</taxon>
        <taxon>Ascomycota</taxon>
        <taxon>Pezizomycotina</taxon>
        <taxon>Sordariomycetes</taxon>
        <taxon>Lulworthiomycetidae</taxon>
        <taxon>Lulworthiales</taxon>
        <taxon>Lulworthiaceae</taxon>
        <taxon>Zalerion</taxon>
    </lineage>
</organism>
<evidence type="ECO:0000313" key="3">
    <source>
        <dbReference type="Proteomes" id="UP001201980"/>
    </source>
</evidence>
<protein>
    <submittedName>
        <fullName evidence="2">Uncharacterized protein</fullName>
    </submittedName>
</protein>
<reference evidence="2" key="1">
    <citation type="submission" date="2022-07" db="EMBL/GenBank/DDBJ databases">
        <title>Draft genome sequence of Zalerion maritima ATCC 34329, a (micro)plastics degrading marine fungus.</title>
        <authorList>
            <person name="Paco A."/>
            <person name="Goncalves M.F.M."/>
            <person name="Rocha-Santos T.A.P."/>
            <person name="Alves A."/>
        </authorList>
    </citation>
    <scope>NUCLEOTIDE SEQUENCE</scope>
    <source>
        <strain evidence="2">ATCC 34329</strain>
    </source>
</reference>
<evidence type="ECO:0000313" key="2">
    <source>
        <dbReference type="EMBL" id="KAJ2895626.1"/>
    </source>
</evidence>
<feature type="region of interest" description="Disordered" evidence="1">
    <location>
        <begin position="1"/>
        <end position="25"/>
    </location>
</feature>
<dbReference type="EMBL" id="JAKWBI020000387">
    <property type="protein sequence ID" value="KAJ2895626.1"/>
    <property type="molecule type" value="Genomic_DNA"/>
</dbReference>
<feature type="region of interest" description="Disordered" evidence="1">
    <location>
        <begin position="42"/>
        <end position="133"/>
    </location>
</feature>
<accession>A0AAD5RK47</accession>
<feature type="region of interest" description="Disordered" evidence="1">
    <location>
        <begin position="333"/>
        <end position="361"/>
    </location>
</feature>
<feature type="compositionally biased region" description="Low complexity" evidence="1">
    <location>
        <begin position="216"/>
        <end position="225"/>
    </location>
</feature>
<gene>
    <name evidence="2" type="ORF">MKZ38_006301</name>
</gene>
<proteinExistence type="predicted"/>
<feature type="compositionally biased region" description="Basic and acidic residues" evidence="1">
    <location>
        <begin position="346"/>
        <end position="361"/>
    </location>
</feature>
<evidence type="ECO:0000256" key="1">
    <source>
        <dbReference type="SAM" id="MobiDB-lite"/>
    </source>
</evidence>
<sequence>MLCSRTYSTNPPPLHPPLRDPNPENFIRIYRGDASLSLTSMSQIRQERARSHASKPHTHSHQDDTSPPPSLLESHLPPSSRLHPSRNPNSKNHKDSATLCADSGGNGRNSNISGTSSRSSSPHMAFVPLPPSRHSQLLSLERALDKEIRRQKALQQTKERHLLPLLRAQAQYIHPNSLPVALPLSLPHLKPHRPSDLRPGFRPSPRINRSAPLPNLSLSLSCSSGSGSGSGSNRRQGAEAASAFPKSSKLPPLPFQGRLCAPSPRPTLSMLAGKDEDQVPRSAIAKYSTLSFRPVEGDEEPEPRFGGYGGAPPVPYGRRRLRADPRLVRPDNCWDGASGDIDDSIGGEKKDCIPERGEPRQETDYYSIVGNPHAPGNPLSKGYSYSPDLSLAFWKKAKGNLVLPHRPKMAKCEKSSGR</sequence>
<name>A0AAD5RK47_9PEZI</name>